<evidence type="ECO:0000256" key="2">
    <source>
        <dbReference type="SAM" id="SignalP"/>
    </source>
</evidence>
<protein>
    <submittedName>
        <fullName evidence="3">Uncharacterized protein</fullName>
    </submittedName>
</protein>
<feature type="signal peptide" evidence="2">
    <location>
        <begin position="1"/>
        <end position="22"/>
    </location>
</feature>
<accession>A0A7C3PIK9</accession>
<sequence length="121" mass="13161">MKYLLLTILIGLAVIPATVARAQTNSLEVAPENGAELLDTAPATVNRPAQRNSVYQRYQLQNVGNSIKAKPQPAVQQDPLSELIPKPVQQFLPPAPKPKPTDPLEFFKVPPPDGSVKVNVF</sequence>
<dbReference type="AlphaFoldDB" id="A0A7C3PIK9"/>
<name>A0A7C3PIK9_9CYAN</name>
<feature type="chain" id="PRO_5027649366" evidence="2">
    <location>
        <begin position="23"/>
        <end position="121"/>
    </location>
</feature>
<evidence type="ECO:0000313" key="3">
    <source>
        <dbReference type="EMBL" id="HFN01254.1"/>
    </source>
</evidence>
<proteinExistence type="predicted"/>
<dbReference type="EMBL" id="DSRU01000391">
    <property type="protein sequence ID" value="HFN01254.1"/>
    <property type="molecule type" value="Genomic_DNA"/>
</dbReference>
<evidence type="ECO:0000256" key="1">
    <source>
        <dbReference type="SAM" id="MobiDB-lite"/>
    </source>
</evidence>
<organism evidence="3">
    <name type="scientific">Oscillatoriales cyanobacterium SpSt-418</name>
    <dbReference type="NCBI Taxonomy" id="2282169"/>
    <lineage>
        <taxon>Bacteria</taxon>
        <taxon>Bacillati</taxon>
        <taxon>Cyanobacteriota</taxon>
        <taxon>Cyanophyceae</taxon>
        <taxon>Oscillatoriophycideae</taxon>
        <taxon>Oscillatoriales</taxon>
    </lineage>
</organism>
<feature type="region of interest" description="Disordered" evidence="1">
    <location>
        <begin position="88"/>
        <end position="121"/>
    </location>
</feature>
<gene>
    <name evidence="3" type="ORF">ENR64_26615</name>
</gene>
<keyword evidence="2" id="KW-0732">Signal</keyword>
<reference evidence="3" key="1">
    <citation type="journal article" date="2020" name="mSystems">
        <title>Genome- and Community-Level Interaction Insights into Carbon Utilization and Element Cycling Functions of Hydrothermarchaeota in Hydrothermal Sediment.</title>
        <authorList>
            <person name="Zhou Z."/>
            <person name="Liu Y."/>
            <person name="Xu W."/>
            <person name="Pan J."/>
            <person name="Luo Z.H."/>
            <person name="Li M."/>
        </authorList>
    </citation>
    <scope>NUCLEOTIDE SEQUENCE [LARGE SCALE GENOMIC DNA]</scope>
    <source>
        <strain evidence="3">SpSt-418</strain>
    </source>
</reference>
<comment type="caution">
    <text evidence="3">The sequence shown here is derived from an EMBL/GenBank/DDBJ whole genome shotgun (WGS) entry which is preliminary data.</text>
</comment>